<dbReference type="InterPro" id="IPR056511">
    <property type="entry name" value="IDM1_C"/>
</dbReference>
<keyword evidence="5" id="KW-0539">Nucleus</keyword>
<evidence type="ECO:0000259" key="7">
    <source>
        <dbReference type="PROSITE" id="PS50016"/>
    </source>
</evidence>
<comment type="caution">
    <text evidence="8">The sequence shown here is derived from an EMBL/GenBank/DDBJ whole genome shotgun (WGS) entry which is preliminary data.</text>
</comment>
<evidence type="ECO:0000313" key="8">
    <source>
        <dbReference type="EMBL" id="KAJ8484638.1"/>
    </source>
</evidence>
<dbReference type="PANTHER" id="PTHR46309">
    <property type="entry name" value="PHD FINGER PROTEIN 12"/>
    <property type="match status" value="1"/>
</dbReference>
<dbReference type="InterPro" id="IPR032308">
    <property type="entry name" value="TDBD"/>
</dbReference>
<dbReference type="InterPro" id="IPR019787">
    <property type="entry name" value="Znf_PHD-finger"/>
</dbReference>
<dbReference type="Pfam" id="PF22970">
    <property type="entry name" value="DUF7028"/>
    <property type="match status" value="3"/>
</dbReference>
<dbReference type="SMART" id="SM00743">
    <property type="entry name" value="Agenet"/>
    <property type="match status" value="1"/>
</dbReference>
<comment type="subcellular location">
    <subcellularLocation>
        <location evidence="1">Nucleus</location>
    </subcellularLocation>
</comment>
<keyword evidence="3 6" id="KW-0863">Zinc-finger</keyword>
<evidence type="ECO:0000256" key="6">
    <source>
        <dbReference type="PROSITE-ProRule" id="PRU00146"/>
    </source>
</evidence>
<dbReference type="Gene3D" id="3.30.40.10">
    <property type="entry name" value="Zinc/RING finger domain, C3HC4 (zinc finger)"/>
    <property type="match status" value="1"/>
</dbReference>
<dbReference type="Pfam" id="PF23209">
    <property type="entry name" value="IDM1_C"/>
    <property type="match status" value="1"/>
</dbReference>
<dbReference type="PROSITE" id="PS50016">
    <property type="entry name" value="ZF_PHD_2"/>
    <property type="match status" value="1"/>
</dbReference>
<reference evidence="8 9" key="1">
    <citation type="submission" date="2022-12" db="EMBL/GenBank/DDBJ databases">
        <title>Chromosome-scale assembly of the Ensete ventricosum genome.</title>
        <authorList>
            <person name="Dussert Y."/>
            <person name="Stocks J."/>
            <person name="Wendawek A."/>
            <person name="Woldeyes F."/>
            <person name="Nichols R.A."/>
            <person name="Borrell J.S."/>
        </authorList>
    </citation>
    <scope>NUCLEOTIDE SEQUENCE [LARGE SCALE GENOMIC DNA]</scope>
    <source>
        <strain evidence="9">cv. Maze</strain>
        <tissue evidence="8">Seeds</tissue>
    </source>
</reference>
<evidence type="ECO:0000256" key="3">
    <source>
        <dbReference type="ARBA" id="ARBA00022771"/>
    </source>
</evidence>
<sequence>MMTIDDGEKPTRKRRRRKLMVGEVVEVGRFHEGLQSWHLAVVNECGEFFRVVEHTNRLSGDHIPETVEVIPVSDAIEGTFSTTTESRRSRIRPVPPHVSIGSAEIRYGLCVDALVDHAWWEGVVFDHDEGFQLRRVLFPDLGDEAILTIDRLRLTQDWDEASGHWKPRGRWLFLQLLQNFDCAGSLPVSIRQIWCNLRDTHVFQDKIKRWAFGTKDIWEKVVSELIEEVWSAVNSISVSDVISEELVTDGMASVNVCTSMEDVICPEGADLGLVANGTESTDNNCSSGLNTIDDCALISGAQSPCQLKYASESSSQAVLVVDSTEVSGADGFLQSCDSIQASMKPGACSKALQDFIQVCRNKFCPIDLKKKLCVLRQLARSHLMAAGWKFIKDVKGRKYYVSPLGKRFGSLVTACEAWKTVEENSDTTTDCTFVTENHAAEVRGTFSNLTSMHSKAENIPSCSAANNWKPLKLDASYCPEVVEVYASKMRGGNSRLKSLAELDCKSLSEKVKKHLVALGWTVEFRDDAILRFRFSSPQGRIYYSLIKACSDLLHQKVDEECEYSDDSEYDRSGCSTKRLHSIVDYHEECSGRNFNCADSGKKKVEFRTDEDIEPEYLPEAITEYEGFMDLQVQNGKRAILDANVKLLRLNAKRHLLYMGWFFYLKDKKTKQELCYRSPSGKSFHSLITACKAYLKENRNSTIKPLHSVGNQKKFKSELNVEHTESEKNDKQWKLHTISNAATSEGFHEAADFLDEETVRESTFSCTSSEFGEHKFGKLRFKRVANLKKKSMLLSPSHGSTQTLLSGQVADCQKSKRRVASQSIKQDEKMGQSFSSRVHRSGTSLQQLLESSSQHSAKTVLSWLIDNDILLPRQKVYCMCEKDGQSRKEGRINRDGIKCMCCKTVFDLASFAAHSDNITQRPSATIFLSDGRSLLQCQMQMLHASKQKISPHIRLKGDLSQHQSDTICSICQDGGGLILCNHCPSAFHITCVGLEDVPEGKWFCPSCRCGICDHSECNHDAEQFTKTTMFSCDQCEGEYHEGCLKGERLQQLGSCSNWFCSKKCLKTFDHLCELIGKSNPTSVVGLSWTLLRWGSNDNSDFGRFDLEAMAEHHSKLCIALDVLHECFVPMTEPRTQSDLVADLLFNKESELKRLNFWGFYTMLLEKGDELVSVATFRVYGDKVAEMPLIGTRVLYRRKGMCHLLVIELEKLLCSLGVERLLLPAVPQLLQTWTTSFGFTQMTCSDRLELSKYPLLSFSGTNMCQKLLEAAKTISGEPAVFDAG</sequence>
<dbReference type="InterPro" id="IPR011011">
    <property type="entry name" value="Znf_FYVE_PHD"/>
</dbReference>
<dbReference type="InterPro" id="IPR001965">
    <property type="entry name" value="Znf_PHD"/>
</dbReference>
<dbReference type="InterPro" id="IPR054292">
    <property type="entry name" value="DUF7028"/>
</dbReference>
<dbReference type="Proteomes" id="UP001222027">
    <property type="component" value="Unassembled WGS sequence"/>
</dbReference>
<dbReference type="GO" id="GO:0003714">
    <property type="term" value="F:transcription corepressor activity"/>
    <property type="evidence" value="ECO:0007669"/>
    <property type="project" value="InterPro"/>
</dbReference>
<feature type="domain" description="PHD-type" evidence="7">
    <location>
        <begin position="964"/>
        <end position="1009"/>
    </location>
</feature>
<dbReference type="Pfam" id="PF16135">
    <property type="entry name" value="TDBD"/>
    <property type="match status" value="1"/>
</dbReference>
<keyword evidence="9" id="KW-1185">Reference proteome</keyword>
<evidence type="ECO:0000256" key="4">
    <source>
        <dbReference type="ARBA" id="ARBA00022833"/>
    </source>
</evidence>
<keyword evidence="2" id="KW-0479">Metal-binding</keyword>
<dbReference type="SUPFAM" id="SSF57903">
    <property type="entry name" value="FYVE/PHD zinc finger"/>
    <property type="match status" value="1"/>
</dbReference>
<dbReference type="PANTHER" id="PTHR46309:SF12">
    <property type="entry name" value="GB|AAC80581.1"/>
    <property type="match status" value="1"/>
</dbReference>
<dbReference type="Pfam" id="PF23011">
    <property type="entry name" value="PHD-1st_NSD"/>
    <property type="match status" value="1"/>
</dbReference>
<dbReference type="GO" id="GO:0008270">
    <property type="term" value="F:zinc ion binding"/>
    <property type="evidence" value="ECO:0007669"/>
    <property type="project" value="UniProtKB-KW"/>
</dbReference>
<dbReference type="InterPro" id="IPR016181">
    <property type="entry name" value="Acyl_CoA_acyltransferase"/>
</dbReference>
<dbReference type="EMBL" id="JAQQAF010000005">
    <property type="protein sequence ID" value="KAJ8484638.1"/>
    <property type="molecule type" value="Genomic_DNA"/>
</dbReference>
<evidence type="ECO:0000256" key="5">
    <source>
        <dbReference type="ARBA" id="ARBA00023242"/>
    </source>
</evidence>
<keyword evidence="4" id="KW-0862">Zinc</keyword>
<name>A0AAV8R1H2_ENSVE</name>
<protein>
    <recommendedName>
        <fullName evidence="7">PHD-type domain-containing protein</fullName>
    </recommendedName>
</protein>
<organism evidence="8 9">
    <name type="scientific">Ensete ventricosum</name>
    <name type="common">Abyssinian banana</name>
    <name type="synonym">Musa ensete</name>
    <dbReference type="NCBI Taxonomy" id="4639"/>
    <lineage>
        <taxon>Eukaryota</taxon>
        <taxon>Viridiplantae</taxon>
        <taxon>Streptophyta</taxon>
        <taxon>Embryophyta</taxon>
        <taxon>Tracheophyta</taxon>
        <taxon>Spermatophyta</taxon>
        <taxon>Magnoliopsida</taxon>
        <taxon>Liliopsida</taxon>
        <taxon>Zingiberales</taxon>
        <taxon>Musaceae</taxon>
        <taxon>Ensete</taxon>
    </lineage>
</organism>
<dbReference type="InterPro" id="IPR059153">
    <property type="entry name" value="NSD_PHD-1st"/>
</dbReference>
<evidence type="ECO:0000313" key="9">
    <source>
        <dbReference type="Proteomes" id="UP001222027"/>
    </source>
</evidence>
<accession>A0AAV8R1H2</accession>
<dbReference type="InterPro" id="IPR013083">
    <property type="entry name" value="Znf_RING/FYVE/PHD"/>
</dbReference>
<evidence type="ECO:0000256" key="2">
    <source>
        <dbReference type="ARBA" id="ARBA00022723"/>
    </source>
</evidence>
<dbReference type="InterPro" id="IPR042163">
    <property type="entry name" value="PHF12"/>
</dbReference>
<gene>
    <name evidence="8" type="ORF">OPV22_017123</name>
</gene>
<dbReference type="GO" id="GO:0006357">
    <property type="term" value="P:regulation of transcription by RNA polymerase II"/>
    <property type="evidence" value="ECO:0007669"/>
    <property type="project" value="TreeGrafter"/>
</dbReference>
<evidence type="ECO:0000256" key="1">
    <source>
        <dbReference type="ARBA" id="ARBA00004123"/>
    </source>
</evidence>
<dbReference type="GO" id="GO:0005634">
    <property type="term" value="C:nucleus"/>
    <property type="evidence" value="ECO:0007669"/>
    <property type="project" value="UniProtKB-SubCell"/>
</dbReference>
<dbReference type="InterPro" id="IPR014002">
    <property type="entry name" value="Agenet_dom_plant"/>
</dbReference>
<dbReference type="SUPFAM" id="SSF55729">
    <property type="entry name" value="Acyl-CoA N-acyltransferases (Nat)"/>
    <property type="match status" value="1"/>
</dbReference>
<dbReference type="SMART" id="SM00249">
    <property type="entry name" value="PHD"/>
    <property type="match status" value="2"/>
</dbReference>
<proteinExistence type="predicted"/>